<keyword evidence="1" id="KW-0732">Signal</keyword>
<name>A0A1G7MIQ5_9RHOB</name>
<dbReference type="EMBL" id="FNAV01000036">
    <property type="protein sequence ID" value="SDF61564.1"/>
    <property type="molecule type" value="Genomic_DNA"/>
</dbReference>
<proteinExistence type="predicted"/>
<evidence type="ECO:0000313" key="3">
    <source>
        <dbReference type="Proteomes" id="UP000198994"/>
    </source>
</evidence>
<feature type="chain" id="PRO_5011563083" evidence="1">
    <location>
        <begin position="26"/>
        <end position="240"/>
    </location>
</feature>
<sequence>MKPVHIKIFPAALALFTTVSGTSLAQGIALEKGPFQERVSEYSKVSGDIVMGVMLTGDEASTREPSIVTGVAPDWTESSAASPVCVRIVTKDGRYEAENTYLIAPSYAGTRAPFPYEGQQADLLAERSAVALVKAGRCGDRSDTFIPVHWKAEPGAQPKTLHVYVNSAGNPVSIAWGRGADAIRNCANVTELAGLKYTARCDVQIDELPSEATVRLTLFVVRSNSEEVFDIRILPVFARG</sequence>
<keyword evidence="3" id="KW-1185">Reference proteome</keyword>
<gene>
    <name evidence="2" type="ORF">SAMN04488105_13610</name>
</gene>
<accession>A0A1G7MIQ5</accession>
<dbReference type="OrthoDB" id="6359379at2"/>
<dbReference type="Proteomes" id="UP000198994">
    <property type="component" value="Unassembled WGS sequence"/>
</dbReference>
<dbReference type="AlphaFoldDB" id="A0A1G7MIQ5"/>
<evidence type="ECO:0000256" key="1">
    <source>
        <dbReference type="SAM" id="SignalP"/>
    </source>
</evidence>
<reference evidence="3" key="1">
    <citation type="submission" date="2016-10" db="EMBL/GenBank/DDBJ databases">
        <authorList>
            <person name="Varghese N."/>
            <person name="Submissions S."/>
        </authorList>
    </citation>
    <scope>NUCLEOTIDE SEQUENCE [LARGE SCALE GENOMIC DNA]</scope>
    <source>
        <strain evidence="3">DSM 10146</strain>
    </source>
</reference>
<protein>
    <submittedName>
        <fullName evidence="2">Uncharacterized protein</fullName>
    </submittedName>
</protein>
<dbReference type="STRING" id="282683.SAMN04488105_13610"/>
<evidence type="ECO:0000313" key="2">
    <source>
        <dbReference type="EMBL" id="SDF61564.1"/>
    </source>
</evidence>
<feature type="signal peptide" evidence="1">
    <location>
        <begin position="1"/>
        <end position="25"/>
    </location>
</feature>
<organism evidence="2 3">
    <name type="scientific">Salipiger thiooxidans</name>
    <dbReference type="NCBI Taxonomy" id="282683"/>
    <lineage>
        <taxon>Bacteria</taxon>
        <taxon>Pseudomonadati</taxon>
        <taxon>Pseudomonadota</taxon>
        <taxon>Alphaproteobacteria</taxon>
        <taxon>Rhodobacterales</taxon>
        <taxon>Roseobacteraceae</taxon>
        <taxon>Salipiger</taxon>
    </lineage>
</organism>
<dbReference type="RefSeq" id="WP_131822076.1">
    <property type="nucleotide sequence ID" value="NZ_FNAV01000036.1"/>
</dbReference>